<evidence type="ECO:0000313" key="1">
    <source>
        <dbReference type="EMBL" id="RJL21030.1"/>
    </source>
</evidence>
<evidence type="ECO:0000313" key="2">
    <source>
        <dbReference type="Proteomes" id="UP000265768"/>
    </source>
</evidence>
<sequence length="107" mass="11975">MSTINPWLARAGLDLDALPGLPLVRLRGAGHRPPQRKLALWLALSDGTLRALLAWPVLVETVGFQVRGEPLVWLLGWYEEDELDPLDGWAEAYEDVPVLDPEGRRVQ</sequence>
<protein>
    <submittedName>
        <fullName evidence="1">Uncharacterized protein</fullName>
    </submittedName>
</protein>
<gene>
    <name evidence="1" type="ORF">D5H75_38095</name>
</gene>
<comment type="caution">
    <text evidence="1">The sequence shown here is derived from an EMBL/GenBank/DDBJ whole genome shotgun (WGS) entry which is preliminary data.</text>
</comment>
<dbReference type="RefSeq" id="WP_119931491.1">
    <property type="nucleotide sequence ID" value="NZ_QZEY01000027.1"/>
</dbReference>
<reference evidence="1 2" key="1">
    <citation type="submission" date="2018-09" db="EMBL/GenBank/DDBJ databases">
        <title>YIM 75507 draft genome.</title>
        <authorList>
            <person name="Tang S."/>
            <person name="Feng Y."/>
        </authorList>
    </citation>
    <scope>NUCLEOTIDE SEQUENCE [LARGE SCALE GENOMIC DNA]</scope>
    <source>
        <strain evidence="1 2">YIM 75507</strain>
    </source>
</reference>
<accession>A0A3A4A2U5</accession>
<dbReference type="Proteomes" id="UP000265768">
    <property type="component" value="Unassembled WGS sequence"/>
</dbReference>
<proteinExistence type="predicted"/>
<organism evidence="1 2">
    <name type="scientific">Bailinhaonella thermotolerans</name>
    <dbReference type="NCBI Taxonomy" id="1070861"/>
    <lineage>
        <taxon>Bacteria</taxon>
        <taxon>Bacillati</taxon>
        <taxon>Actinomycetota</taxon>
        <taxon>Actinomycetes</taxon>
        <taxon>Streptosporangiales</taxon>
        <taxon>Streptosporangiaceae</taxon>
        <taxon>Bailinhaonella</taxon>
    </lineage>
</organism>
<keyword evidence="2" id="KW-1185">Reference proteome</keyword>
<dbReference type="EMBL" id="QZEY01000027">
    <property type="protein sequence ID" value="RJL21030.1"/>
    <property type="molecule type" value="Genomic_DNA"/>
</dbReference>
<name>A0A3A4A2U5_9ACTN</name>
<dbReference type="AlphaFoldDB" id="A0A3A4A2U5"/>